<keyword evidence="3" id="KW-1185">Reference proteome</keyword>
<proteinExistence type="predicted"/>
<dbReference type="InterPro" id="IPR050312">
    <property type="entry name" value="IolE/XylAMocC-like"/>
</dbReference>
<name>A0A327NKH1_9BACT</name>
<evidence type="ECO:0000259" key="1">
    <source>
        <dbReference type="Pfam" id="PF01261"/>
    </source>
</evidence>
<dbReference type="AlphaFoldDB" id="A0A327NKH1"/>
<dbReference type="GO" id="GO:0016853">
    <property type="term" value="F:isomerase activity"/>
    <property type="evidence" value="ECO:0007669"/>
    <property type="project" value="UniProtKB-KW"/>
</dbReference>
<evidence type="ECO:0000313" key="3">
    <source>
        <dbReference type="Proteomes" id="UP000249016"/>
    </source>
</evidence>
<evidence type="ECO:0000313" key="2">
    <source>
        <dbReference type="EMBL" id="RAI73038.1"/>
    </source>
</evidence>
<sequence>MNLVLPLLVLLAGIWSIRLPVETPSPKPLYTFPIGIQAYTYRHSMARNVAATLDTIQALGVTEMEGELPTGLTADRYQSMLAQRHIRLVSTGTSYSQLINEPQSVIQQAKALGVSFVMVPVIPHPKGQFTLEIAQNAVIDFNRAGKMLKEAGLTLCYHNHGFEFQPYEQGTLFDYLVQHTDPAYVSFEMDLLWTVHPGQDPVALLHRYGNRFKLMHLKDLRQGVKGNLSGSTELTNDVALGAGQVRLVEVLRAAKKAGIHHYFIEDESPIYSKQVPQSIAYLKSLNE</sequence>
<protein>
    <submittedName>
        <fullName evidence="2">Sugar phosphate isomerase/epimerase</fullName>
    </submittedName>
</protein>
<dbReference type="SUPFAM" id="SSF51658">
    <property type="entry name" value="Xylose isomerase-like"/>
    <property type="match status" value="1"/>
</dbReference>
<dbReference type="Proteomes" id="UP000249016">
    <property type="component" value="Unassembled WGS sequence"/>
</dbReference>
<feature type="domain" description="Xylose isomerase-like TIM barrel" evidence="1">
    <location>
        <begin position="101"/>
        <end position="284"/>
    </location>
</feature>
<accession>A0A327NKH1</accession>
<organism evidence="2 3">
    <name type="scientific">Spirosoma telluris</name>
    <dbReference type="NCBI Taxonomy" id="2183553"/>
    <lineage>
        <taxon>Bacteria</taxon>
        <taxon>Pseudomonadati</taxon>
        <taxon>Bacteroidota</taxon>
        <taxon>Cytophagia</taxon>
        <taxon>Cytophagales</taxon>
        <taxon>Cytophagaceae</taxon>
        <taxon>Spirosoma</taxon>
    </lineage>
</organism>
<dbReference type="InterPro" id="IPR013022">
    <property type="entry name" value="Xyl_isomerase-like_TIM-brl"/>
</dbReference>
<dbReference type="InterPro" id="IPR036237">
    <property type="entry name" value="Xyl_isomerase-like_sf"/>
</dbReference>
<dbReference type="RefSeq" id="WP_111351280.1">
    <property type="nucleotide sequence ID" value="NZ_QLII01000003.1"/>
</dbReference>
<gene>
    <name evidence="2" type="ORF">HMF3257_38665</name>
</gene>
<dbReference type="EMBL" id="QLII01000003">
    <property type="protein sequence ID" value="RAI73038.1"/>
    <property type="molecule type" value="Genomic_DNA"/>
</dbReference>
<dbReference type="OrthoDB" id="9798407at2"/>
<dbReference type="PANTHER" id="PTHR12110:SF41">
    <property type="entry name" value="INOSOSE DEHYDRATASE"/>
    <property type="match status" value="1"/>
</dbReference>
<comment type="caution">
    <text evidence="2">The sequence shown here is derived from an EMBL/GenBank/DDBJ whole genome shotgun (WGS) entry which is preliminary data.</text>
</comment>
<dbReference type="Pfam" id="PF01261">
    <property type="entry name" value="AP_endonuc_2"/>
    <property type="match status" value="1"/>
</dbReference>
<dbReference type="Gene3D" id="3.20.20.150">
    <property type="entry name" value="Divalent-metal-dependent TIM barrel enzymes"/>
    <property type="match status" value="1"/>
</dbReference>
<reference evidence="2 3" key="1">
    <citation type="submission" date="2018-06" db="EMBL/GenBank/DDBJ databases">
        <title>Spirosoma sp. HMF3257 Genome sequencing and assembly.</title>
        <authorList>
            <person name="Kang H."/>
            <person name="Cha I."/>
            <person name="Kim H."/>
            <person name="Kang J."/>
            <person name="Joh K."/>
        </authorList>
    </citation>
    <scope>NUCLEOTIDE SEQUENCE [LARGE SCALE GENOMIC DNA]</scope>
    <source>
        <strain evidence="2 3">HMF3257</strain>
    </source>
</reference>
<keyword evidence="2" id="KW-0413">Isomerase</keyword>
<dbReference type="PANTHER" id="PTHR12110">
    <property type="entry name" value="HYDROXYPYRUVATE ISOMERASE"/>
    <property type="match status" value="1"/>
</dbReference>